<evidence type="ECO:0000256" key="5">
    <source>
        <dbReference type="ARBA" id="ARBA00022553"/>
    </source>
</evidence>
<feature type="domain" description="UBR-type" evidence="17">
    <location>
        <begin position="92"/>
        <end position="163"/>
    </location>
</feature>
<dbReference type="GO" id="GO:0008270">
    <property type="term" value="F:zinc ion binding"/>
    <property type="evidence" value="ECO:0007669"/>
    <property type="project" value="UniProtKB-UniRule"/>
</dbReference>
<evidence type="ECO:0000256" key="3">
    <source>
        <dbReference type="ARBA" id="ARBA00004906"/>
    </source>
</evidence>
<sequence>MEAGGGRVEHGREPGEREMHAMCLVNALDFASAFHQHVAKHVPQIYRDELQPQVEKQEELVQERILTPLEWCLFRDDPNVFMEKLRHSAAPPLCGRVFRGGETTYSCRDCAIDPTCVLCMDCFQNSIHKSHRYKMHSSMGGGFCDCGDTEAWKTGPYCNIHEPGASDQNSDFRLTDELLAQTKKVFPVIIQYIVDMLIWEEQKSLPAYLDKCTEEWNQYYCVLYNDEHHTYDHFIYSLQRSLGCDQKEAQTLTTAAEREGRRAVKKGTSQQCQEVAESLKTNSENVSLKPFRVEVLHGHVMAHQSFALSLANWLNKLLAYSSDFRQIFCQVCLEREPKPSSFTHTCYVSLLILKDSKLHKGVRKVLHDLIFSSFFMEMEYKKQFAIEFVKHYKQIQKEYMSDDQDRNISVTAISVQVFTVPTLARLLIEEQNVIKVITETLLEIITEYLDSDNKFNFQGYSQERFFMVYAIILDLKYILISKPTSWSKKLKAKFLEGFKSFLYVLSCMQGMEGISRMVGQHVEMDSDWEAAIAMQMQLKNVLTLIQEWCATDDDILLKSYKECHQSLLQCRTPAPSQEKKLIRMCGHSYQSYPYQVSKDPISIHLPLSRMLAGLHAQMCRSGVITRLCEIFSPENLQVELMIEHPLRCLVLVGQVAAEMWRRNGLTIVSQVFYYHDVKCREEMYDKDIVMLQIGASYLDPNSFLLLLLQRYELEEAFSNVAVPTKDMDLARQHNILIEEMLHVLICIIGERYVPGISNVTKEECTMREIIHLLCMEPMAHSAIAKALPETDNTDICLDKLITKVATFKKPGVSGHGVYELKAEYLDQFNVFFYHYTKTQRSKAEHTQKKRRKQENSSEALVPPAPPDFSSAFRNVINLLSCDVMMHILQTVLQRATEEDPIMWTEGIIQMALHIIALGLLEEKQQLQRAAENEVTFHFYHKATRVGTADLNAESLVTLLEKLKSITQLEAQKDMIIWVRQLFETVKGLREASSHTVPTGAPSDVVKAEEASMTSMVLTFQGQSPLEKEKRKRKAEAARLHRQKIMAQMSALQKNFIETNKLLYDTTVEVHDSTSPVEESPLLAEEGSKVVLGPKRGPTVPSKDVLTCILCQEEQEVRLDKPTMVLTACVQKSTALSQTRGKVVAHTGETFDPLFTNPEMLYGTHTGSCGHVMHVVCWQKFFEAMQKNTQQRLHVELIFDLGNGEYLCPLCKCHCNTVIPIIPHVAQQIKSVDAEAINCVFSLPHWLDIVAARISGYNFNTIKGTKPITPEFCQIHQDQNYEFRSILSFGVQAPPRYPTSTEGMLVHFATTVYRVGLNVPPNESDLRMPVMAWNTCAFTIQCIESWLRDEEKPLFGSLQNRQHAGLQALVKFTEAQRVTCPQPLIQRHLIQLLAVFLPNINIEDTPSFLSVDVFHLLVGSVLAFPALYCEDNVDLHPSTLVSTYNNLYLFHLLTMTHILQIIISLATDNVPSTEPDDCEEARTAATLCQDIAQLTNNCVTVDLPGWYVWKCVREGIMPYLRCAALFFHYLLGVMPPEELQSSGTTDNQLPALCSFLCLPTNILLLFQENKDTVKLLIQSRMSSDQFLQSVLAGKTTALRYPRKRNTLIELPEDYSSLLNQASQFKCPKSQDAERKHPVMCLLCGAILCSQNTCCQEVVNGEELGACTVHAMHCGAGVCIFLRIRECKVVLMEGKTRGCIYPAPYLDEYGETDPGLKRGNPLHLCHERYRKLHQLWQQHCIIEEIGHNLEINQMFFGFNWSLL</sequence>
<name>A0A8J0TKT2_XENLA</name>
<dbReference type="CTD" id="108699182"/>
<dbReference type="InterPro" id="IPR014719">
    <property type="entry name" value="Ribosomal_bL12_C/ClpS-like"/>
</dbReference>
<evidence type="ECO:0000256" key="13">
    <source>
        <dbReference type="ARBA" id="ARBA00062088"/>
    </source>
</evidence>
<feature type="region of interest" description="Disordered" evidence="16">
    <location>
        <begin position="842"/>
        <end position="865"/>
    </location>
</feature>
<proteinExistence type="inferred from homology"/>
<gene>
    <name evidence="19 20" type="primary">ubr1.L</name>
</gene>
<dbReference type="GO" id="GO:0071596">
    <property type="term" value="P:ubiquitin-dependent protein catabolic process via the N-end rule pathway"/>
    <property type="evidence" value="ECO:0000318"/>
    <property type="project" value="GO_Central"/>
</dbReference>
<keyword evidence="9 15" id="KW-0833">Ubl conjugation pathway</keyword>
<evidence type="ECO:0000256" key="7">
    <source>
        <dbReference type="ARBA" id="ARBA00022723"/>
    </source>
</evidence>
<dbReference type="FunFam" id="2.10.110.30:FF:000001">
    <property type="entry name" value="E3 ubiquitin-protein ligase UBR2 isoform 1"/>
    <property type="match status" value="1"/>
</dbReference>
<dbReference type="GO" id="GO:0000151">
    <property type="term" value="C:ubiquitin ligase complex"/>
    <property type="evidence" value="ECO:0000318"/>
    <property type="project" value="GO_Central"/>
</dbReference>
<dbReference type="CDD" id="cd19678">
    <property type="entry name" value="UBR-box_UBR1"/>
    <property type="match status" value="1"/>
</dbReference>
<dbReference type="InterPro" id="IPR036390">
    <property type="entry name" value="WH_DNA-bd_sf"/>
</dbReference>
<accession>A0A8J0TKT2</accession>
<evidence type="ECO:0000256" key="2">
    <source>
        <dbReference type="ARBA" id="ARBA00004514"/>
    </source>
</evidence>
<comment type="subcellular location">
    <subcellularLocation>
        <location evidence="2">Cytoplasm</location>
        <location evidence="2">Cytosol</location>
    </subcellularLocation>
</comment>
<keyword evidence="10 15" id="KW-0862">Zinc</keyword>
<keyword evidence="11" id="KW-0007">Acetylation</keyword>
<dbReference type="OrthoDB" id="26387at2759"/>
<dbReference type="GO" id="GO:0016567">
    <property type="term" value="P:protein ubiquitination"/>
    <property type="evidence" value="ECO:0000318"/>
    <property type="project" value="GO_Central"/>
</dbReference>
<dbReference type="Pfam" id="PF22960">
    <property type="entry name" value="WHD_UBR1"/>
    <property type="match status" value="1"/>
</dbReference>
<evidence type="ECO:0000256" key="10">
    <source>
        <dbReference type="ARBA" id="ARBA00022833"/>
    </source>
</evidence>
<protein>
    <recommendedName>
        <fullName evidence="15">E3 ubiquitin-protein ligase</fullName>
        <ecNumber evidence="15">2.3.2.27</ecNumber>
    </recommendedName>
</protein>
<dbReference type="SUPFAM" id="SSF46785">
    <property type="entry name" value="Winged helix' DNA-binding domain"/>
    <property type="match status" value="1"/>
</dbReference>
<dbReference type="InterPro" id="IPR042065">
    <property type="entry name" value="E3_ELL-like"/>
</dbReference>
<dbReference type="PANTHER" id="PTHR21497:SF27">
    <property type="entry name" value="E3 UBIQUITIN-PROTEIN LIGASE UBR1"/>
    <property type="match status" value="1"/>
</dbReference>
<evidence type="ECO:0000256" key="14">
    <source>
        <dbReference type="PROSITE-ProRule" id="PRU00508"/>
    </source>
</evidence>
<dbReference type="PANTHER" id="PTHR21497">
    <property type="entry name" value="UBIQUITIN LIGASE E3 ALPHA-RELATED"/>
    <property type="match status" value="1"/>
</dbReference>
<dbReference type="Xenbase" id="XB-GENE-6489184">
    <property type="gene designation" value="ubr1.L"/>
</dbReference>
<keyword evidence="18" id="KW-1185">Reference proteome</keyword>
<dbReference type="RefSeq" id="XP_018086543.1">
    <property type="nucleotide sequence ID" value="XM_018231054.2"/>
</dbReference>
<evidence type="ECO:0000256" key="9">
    <source>
        <dbReference type="ARBA" id="ARBA00022786"/>
    </source>
</evidence>
<dbReference type="Pfam" id="PF02207">
    <property type="entry name" value="zf-UBR"/>
    <property type="match status" value="1"/>
</dbReference>
<dbReference type="GO" id="GO:0005829">
    <property type="term" value="C:cytosol"/>
    <property type="evidence" value="ECO:0007669"/>
    <property type="project" value="UniProtKB-SubCell"/>
</dbReference>
<keyword evidence="7 15" id="KW-0479">Metal-binding</keyword>
<comment type="function">
    <text evidence="15">Ubiquitin ligase protein which is a component of the N-end rule pathway. Recognizes and binds to proteins bearing specific N-terminal residues that are destabilizing according to the N-end rule, leading to their ubiquitination and subsequent degradation.</text>
</comment>
<dbReference type="Pfam" id="PF02617">
    <property type="entry name" value="ClpS"/>
    <property type="match status" value="1"/>
</dbReference>
<dbReference type="SMART" id="SM00396">
    <property type="entry name" value="ZnF_UBR1"/>
    <property type="match status" value="1"/>
</dbReference>
<evidence type="ECO:0000256" key="8">
    <source>
        <dbReference type="ARBA" id="ARBA00022771"/>
    </source>
</evidence>
<evidence type="ECO:0000313" key="18">
    <source>
        <dbReference type="Proteomes" id="UP000186698"/>
    </source>
</evidence>
<dbReference type="InterPro" id="IPR047507">
    <property type="entry name" value="UBR-box_UBR1"/>
</dbReference>
<dbReference type="Gene3D" id="2.10.110.30">
    <property type="match status" value="1"/>
</dbReference>
<dbReference type="InterPro" id="IPR044046">
    <property type="entry name" value="E3_ligase_UBR-like_C"/>
</dbReference>
<dbReference type="SUPFAM" id="SSF54736">
    <property type="entry name" value="ClpS-like"/>
    <property type="match status" value="1"/>
</dbReference>
<feature type="zinc finger region" description="UBR-type" evidence="14">
    <location>
        <begin position="92"/>
        <end position="163"/>
    </location>
</feature>
<dbReference type="AGR" id="Xenbase:XB-GENE-6489184"/>
<evidence type="ECO:0000256" key="11">
    <source>
        <dbReference type="ARBA" id="ARBA00022990"/>
    </source>
</evidence>
<dbReference type="Proteomes" id="UP000186698">
    <property type="component" value="Chromosome 8L"/>
</dbReference>
<dbReference type="GO" id="GO:0061630">
    <property type="term" value="F:ubiquitin protein ligase activity"/>
    <property type="evidence" value="ECO:0000318"/>
    <property type="project" value="GO_Central"/>
</dbReference>
<evidence type="ECO:0000256" key="12">
    <source>
        <dbReference type="ARBA" id="ARBA00046341"/>
    </source>
</evidence>
<dbReference type="GO" id="GO:0005737">
    <property type="term" value="C:cytoplasm"/>
    <property type="evidence" value="ECO:0000318"/>
    <property type="project" value="GO_Central"/>
</dbReference>
<evidence type="ECO:0000259" key="17">
    <source>
        <dbReference type="PROSITE" id="PS51157"/>
    </source>
</evidence>
<evidence type="ECO:0000313" key="19">
    <source>
        <dbReference type="RefSeq" id="XP_018086543.1"/>
    </source>
</evidence>
<dbReference type="InterPro" id="IPR055194">
    <property type="entry name" value="UBR1-like_WH"/>
</dbReference>
<evidence type="ECO:0000256" key="1">
    <source>
        <dbReference type="ARBA" id="ARBA00000900"/>
    </source>
</evidence>
<comment type="pathway">
    <text evidence="3 15">Protein modification; protein ubiquitination.</text>
</comment>
<dbReference type="Gene3D" id="1.10.10.2670">
    <property type="entry name" value="E3 ubiquitin-protein ligase"/>
    <property type="match status" value="1"/>
</dbReference>
<comment type="subunit">
    <text evidence="13">Interacts with RECQL4.</text>
</comment>
<dbReference type="InterPro" id="IPR003126">
    <property type="entry name" value="Znf_UBR"/>
</dbReference>
<dbReference type="KEGG" id="xla:108699182"/>
<organism evidence="18 19">
    <name type="scientific">Xenopus laevis</name>
    <name type="common">African clawed frog</name>
    <dbReference type="NCBI Taxonomy" id="8355"/>
    <lineage>
        <taxon>Eukaryota</taxon>
        <taxon>Metazoa</taxon>
        <taxon>Chordata</taxon>
        <taxon>Craniata</taxon>
        <taxon>Vertebrata</taxon>
        <taxon>Euteleostomi</taxon>
        <taxon>Amphibia</taxon>
        <taxon>Batrachia</taxon>
        <taxon>Anura</taxon>
        <taxon>Pipoidea</taxon>
        <taxon>Pipidae</taxon>
        <taxon>Xenopodinae</taxon>
        <taxon>Xenopus</taxon>
        <taxon>Xenopus</taxon>
    </lineage>
</organism>
<keyword evidence="8 15" id="KW-0863">Zinc-finger</keyword>
<comment type="catalytic activity">
    <reaction evidence="1 15">
        <text>S-ubiquitinyl-[E2 ubiquitin-conjugating enzyme]-L-cysteine + [acceptor protein]-L-lysine = [E2 ubiquitin-conjugating enzyme]-L-cysteine + N(6)-ubiquitinyl-[acceptor protein]-L-lysine.</text>
        <dbReference type="EC" id="2.3.2.27"/>
    </reaction>
</comment>
<evidence type="ECO:0000256" key="6">
    <source>
        <dbReference type="ARBA" id="ARBA00022679"/>
    </source>
</evidence>
<dbReference type="Pfam" id="PF18995">
    <property type="entry name" value="PRT6_C"/>
    <property type="match status" value="1"/>
</dbReference>
<comment type="similarity">
    <text evidence="12 15">Belongs to the E3 ubiquitin-protein ligase UBR1-like family.</text>
</comment>
<reference evidence="19" key="1">
    <citation type="submission" date="2025-08" db="UniProtKB">
        <authorList>
            <consortium name="RefSeq"/>
        </authorList>
    </citation>
    <scope>IDENTIFICATION</scope>
    <source>
        <strain evidence="19">J_2021</strain>
        <tissue evidence="19">Erythrocytes</tissue>
    </source>
</reference>
<evidence type="ECO:0000313" key="20">
    <source>
        <dbReference type="Xenbase" id="XB-GENE-6489184"/>
    </source>
</evidence>
<dbReference type="InterPro" id="IPR003769">
    <property type="entry name" value="ClpS_core"/>
</dbReference>
<evidence type="ECO:0000256" key="16">
    <source>
        <dbReference type="SAM" id="MobiDB-lite"/>
    </source>
</evidence>
<dbReference type="PROSITE" id="PS51157">
    <property type="entry name" value="ZF_UBR"/>
    <property type="match status" value="1"/>
</dbReference>
<dbReference type="CDD" id="cd16685">
    <property type="entry name" value="RING-H2_UBR1"/>
    <property type="match status" value="1"/>
</dbReference>
<evidence type="ECO:0000256" key="4">
    <source>
        <dbReference type="ARBA" id="ARBA00022490"/>
    </source>
</evidence>
<keyword evidence="6 15" id="KW-0808">Transferase</keyword>
<dbReference type="InterPro" id="IPR039164">
    <property type="entry name" value="UBR1-like"/>
</dbReference>
<evidence type="ECO:0000256" key="15">
    <source>
        <dbReference type="RuleBase" id="RU366018"/>
    </source>
</evidence>
<dbReference type="FunFam" id="3.30.1390.10:FF:000005">
    <property type="entry name" value="E3 ubiquitin-protein ligase UBR1 isoform X2"/>
    <property type="match status" value="1"/>
</dbReference>
<keyword evidence="4" id="KW-0963">Cytoplasm</keyword>
<dbReference type="Gene3D" id="3.30.1390.10">
    <property type="match status" value="1"/>
</dbReference>
<keyword evidence="5" id="KW-0597">Phosphoprotein</keyword>
<dbReference type="UniPathway" id="UPA00143"/>
<dbReference type="GeneID" id="108699182"/>
<dbReference type="EC" id="2.3.2.27" evidence="15"/>